<gene>
    <name evidence="1" type="ORF">ROHU_028595</name>
</gene>
<comment type="caution">
    <text evidence="1">The sequence shown here is derived from an EMBL/GenBank/DDBJ whole genome shotgun (WGS) entry which is preliminary data.</text>
</comment>
<dbReference type="EMBL" id="QBIY01012899">
    <property type="protein sequence ID" value="RXN14582.1"/>
    <property type="molecule type" value="Genomic_DNA"/>
</dbReference>
<keyword evidence="2" id="KW-1185">Reference proteome</keyword>
<sequence length="68" mass="7873">MYCGLLSEFIRMTEKRWFDPRLRCRTETGLMEETRVDISLIALVLASRDAAHIPGEIQSRVMSGRFVL</sequence>
<name>A0A498M5B0_LABRO</name>
<reference evidence="1 2" key="1">
    <citation type="submission" date="2018-03" db="EMBL/GenBank/DDBJ databases">
        <title>Draft genome sequence of Rohu Carp (Labeo rohita).</title>
        <authorList>
            <person name="Das P."/>
            <person name="Kushwaha B."/>
            <person name="Joshi C.G."/>
            <person name="Kumar D."/>
            <person name="Nagpure N.S."/>
            <person name="Sahoo L."/>
            <person name="Das S.P."/>
            <person name="Bit A."/>
            <person name="Patnaik S."/>
            <person name="Meher P.K."/>
            <person name="Jayasankar P."/>
            <person name="Koringa P.G."/>
            <person name="Patel N.V."/>
            <person name="Hinsu A.T."/>
            <person name="Kumar R."/>
            <person name="Pandey M."/>
            <person name="Agarwal S."/>
            <person name="Srivastava S."/>
            <person name="Singh M."/>
            <person name="Iquebal M.A."/>
            <person name="Jaiswal S."/>
            <person name="Angadi U.B."/>
            <person name="Kumar N."/>
            <person name="Raza M."/>
            <person name="Shah T.M."/>
            <person name="Rai A."/>
            <person name="Jena J.K."/>
        </authorList>
    </citation>
    <scope>NUCLEOTIDE SEQUENCE [LARGE SCALE GENOMIC DNA]</scope>
    <source>
        <strain evidence="1">DASCIFA01</strain>
        <tissue evidence="1">Testis</tissue>
    </source>
</reference>
<evidence type="ECO:0000313" key="1">
    <source>
        <dbReference type="EMBL" id="RXN14582.1"/>
    </source>
</evidence>
<dbReference type="AlphaFoldDB" id="A0A498M5B0"/>
<dbReference type="Proteomes" id="UP000290572">
    <property type="component" value="Unassembled WGS sequence"/>
</dbReference>
<accession>A0A498M5B0</accession>
<organism evidence="1 2">
    <name type="scientific">Labeo rohita</name>
    <name type="common">Indian major carp</name>
    <name type="synonym">Cyprinus rohita</name>
    <dbReference type="NCBI Taxonomy" id="84645"/>
    <lineage>
        <taxon>Eukaryota</taxon>
        <taxon>Metazoa</taxon>
        <taxon>Chordata</taxon>
        <taxon>Craniata</taxon>
        <taxon>Vertebrata</taxon>
        <taxon>Euteleostomi</taxon>
        <taxon>Actinopterygii</taxon>
        <taxon>Neopterygii</taxon>
        <taxon>Teleostei</taxon>
        <taxon>Ostariophysi</taxon>
        <taxon>Cypriniformes</taxon>
        <taxon>Cyprinidae</taxon>
        <taxon>Labeoninae</taxon>
        <taxon>Labeonini</taxon>
        <taxon>Labeo</taxon>
    </lineage>
</organism>
<proteinExistence type="predicted"/>
<evidence type="ECO:0000313" key="2">
    <source>
        <dbReference type="Proteomes" id="UP000290572"/>
    </source>
</evidence>
<protein>
    <submittedName>
        <fullName evidence="1">Uncharacterized protein</fullName>
    </submittedName>
</protein>